<proteinExistence type="predicted"/>
<evidence type="ECO:0000313" key="3">
    <source>
        <dbReference type="Proteomes" id="UP000831786"/>
    </source>
</evidence>
<gene>
    <name evidence="2" type="ORF">MUN78_10280</name>
</gene>
<evidence type="ECO:0000313" key="2">
    <source>
        <dbReference type="EMBL" id="UOQ56090.1"/>
    </source>
</evidence>
<sequence>MSRKVEMPRWYQIVRQIAADVLVVLGVTAFALLALGLPVALIVIAVLRNG</sequence>
<keyword evidence="1" id="KW-0812">Transmembrane</keyword>
<organism evidence="2 3">
    <name type="scientific">Leucobacter allii</name>
    <dbReference type="NCBI Taxonomy" id="2932247"/>
    <lineage>
        <taxon>Bacteria</taxon>
        <taxon>Bacillati</taxon>
        <taxon>Actinomycetota</taxon>
        <taxon>Actinomycetes</taxon>
        <taxon>Micrococcales</taxon>
        <taxon>Microbacteriaceae</taxon>
        <taxon>Leucobacter</taxon>
    </lineage>
</organism>
<keyword evidence="1" id="KW-0472">Membrane</keyword>
<name>A0ABY4FI75_9MICO</name>
<evidence type="ECO:0000256" key="1">
    <source>
        <dbReference type="SAM" id="Phobius"/>
    </source>
</evidence>
<keyword evidence="1" id="KW-1133">Transmembrane helix</keyword>
<protein>
    <submittedName>
        <fullName evidence="2">Uncharacterized protein</fullName>
    </submittedName>
</protein>
<keyword evidence="3" id="KW-1185">Reference proteome</keyword>
<reference evidence="2 3" key="1">
    <citation type="submission" date="2022-04" db="EMBL/GenBank/DDBJ databases">
        <title>Leucobacter sp. isolated from rhizosphere of garlic.</title>
        <authorList>
            <person name="Won M."/>
            <person name="Lee C.-M."/>
            <person name="Woen H.-Y."/>
            <person name="Kwon S.-W."/>
        </authorList>
    </citation>
    <scope>NUCLEOTIDE SEQUENCE [LARGE SCALE GENOMIC DNA]</scope>
    <source>
        <strain evidence="2 3">H21R-40</strain>
    </source>
</reference>
<accession>A0ABY4FI75</accession>
<feature type="transmembrane region" description="Helical" evidence="1">
    <location>
        <begin position="21"/>
        <end position="47"/>
    </location>
</feature>
<dbReference type="RefSeq" id="WP_244726277.1">
    <property type="nucleotide sequence ID" value="NZ_CP095045.1"/>
</dbReference>
<dbReference type="Proteomes" id="UP000831786">
    <property type="component" value="Chromosome"/>
</dbReference>
<dbReference type="EMBL" id="CP095045">
    <property type="protein sequence ID" value="UOQ56090.1"/>
    <property type="molecule type" value="Genomic_DNA"/>
</dbReference>